<comment type="caution">
    <text evidence="1">The sequence shown here is derived from an EMBL/GenBank/DDBJ whole genome shotgun (WGS) entry which is preliminary data.</text>
</comment>
<name>A0ABU8BQK9_9RHOB</name>
<protein>
    <submittedName>
        <fullName evidence="1">SDR family NAD(P)-dependent oxidoreductase</fullName>
    </submittedName>
</protein>
<accession>A0ABU8BQK9</accession>
<dbReference type="Pfam" id="PF13561">
    <property type="entry name" value="adh_short_C2"/>
    <property type="match status" value="1"/>
</dbReference>
<dbReference type="InterPro" id="IPR052184">
    <property type="entry name" value="SDR_enzymes"/>
</dbReference>
<dbReference type="InterPro" id="IPR002347">
    <property type="entry name" value="SDR_fam"/>
</dbReference>
<proteinExistence type="predicted"/>
<evidence type="ECO:0000313" key="2">
    <source>
        <dbReference type="Proteomes" id="UP001431963"/>
    </source>
</evidence>
<reference evidence="1" key="1">
    <citation type="submission" date="2024-02" db="EMBL/GenBank/DDBJ databases">
        <title>Genome sequences of strain Gemmobacter sp. JM10B15.</title>
        <authorList>
            <person name="Zhang M."/>
        </authorList>
    </citation>
    <scope>NUCLEOTIDE SEQUENCE</scope>
    <source>
        <strain evidence="1">JM10B15</strain>
    </source>
</reference>
<dbReference type="RefSeq" id="WP_335417729.1">
    <property type="nucleotide sequence ID" value="NZ_JBALHR010000001.1"/>
</dbReference>
<dbReference type="SUPFAM" id="SSF51735">
    <property type="entry name" value="NAD(P)-binding Rossmann-fold domains"/>
    <property type="match status" value="1"/>
</dbReference>
<sequence length="220" mass="22523">MRALVIGASGGIGSALVAGYAARGAEVIGLSRHADGLDLTDEPSIAALIGGLEPPFHRIIVATGALELDGRPPEKTLRALESPGLAAQFALNAVGPILVLKHALRLMPRDAGVRFAALSARVGSIGDNALGGWYGYRAAKAALNQLLHTAAIEVARSHPQAVIAALHPGHVATPLSLKYGGALPSYPPETAAARLIAVLDGLTPAQSGGFFDYAGRAIPW</sequence>
<dbReference type="PANTHER" id="PTHR45458">
    <property type="entry name" value="SHORT-CHAIN DEHYDROGENASE/REDUCTASE SDR"/>
    <property type="match status" value="1"/>
</dbReference>
<dbReference type="EMBL" id="JBALHR010000001">
    <property type="protein sequence ID" value="MEH7826555.1"/>
    <property type="molecule type" value="Genomic_DNA"/>
</dbReference>
<keyword evidence="2" id="KW-1185">Reference proteome</keyword>
<dbReference type="Gene3D" id="3.40.50.720">
    <property type="entry name" value="NAD(P)-binding Rossmann-like Domain"/>
    <property type="match status" value="1"/>
</dbReference>
<dbReference type="Proteomes" id="UP001431963">
    <property type="component" value="Unassembled WGS sequence"/>
</dbReference>
<organism evidence="1 2">
    <name type="scientific">Gemmobacter denitrificans</name>
    <dbReference type="NCBI Taxonomy" id="3123040"/>
    <lineage>
        <taxon>Bacteria</taxon>
        <taxon>Pseudomonadati</taxon>
        <taxon>Pseudomonadota</taxon>
        <taxon>Alphaproteobacteria</taxon>
        <taxon>Rhodobacterales</taxon>
        <taxon>Paracoccaceae</taxon>
        <taxon>Gemmobacter</taxon>
    </lineage>
</organism>
<dbReference type="InterPro" id="IPR036291">
    <property type="entry name" value="NAD(P)-bd_dom_sf"/>
</dbReference>
<dbReference type="PRINTS" id="PR00081">
    <property type="entry name" value="GDHRDH"/>
</dbReference>
<gene>
    <name evidence="1" type="ORF">V6590_00180</name>
</gene>
<evidence type="ECO:0000313" key="1">
    <source>
        <dbReference type="EMBL" id="MEH7826555.1"/>
    </source>
</evidence>
<dbReference type="PANTHER" id="PTHR45458:SF1">
    <property type="entry name" value="SHORT CHAIN DEHYDROGENASE"/>
    <property type="match status" value="1"/>
</dbReference>